<reference evidence="2" key="1">
    <citation type="journal article" date="2023" name="Front. Plant Sci.">
        <title>Chromosomal-level genome assembly of Melastoma candidum provides insights into trichome evolution.</title>
        <authorList>
            <person name="Zhong Y."/>
            <person name="Wu W."/>
            <person name="Sun C."/>
            <person name="Zou P."/>
            <person name="Liu Y."/>
            <person name="Dai S."/>
            <person name="Zhou R."/>
        </authorList>
    </citation>
    <scope>NUCLEOTIDE SEQUENCE [LARGE SCALE GENOMIC DNA]</scope>
</reference>
<evidence type="ECO:0000313" key="1">
    <source>
        <dbReference type="EMBL" id="KAI4374527.1"/>
    </source>
</evidence>
<accession>A0ACB9REZ6</accession>
<protein>
    <submittedName>
        <fullName evidence="1">Uncharacterized protein</fullName>
    </submittedName>
</protein>
<evidence type="ECO:0000313" key="2">
    <source>
        <dbReference type="Proteomes" id="UP001057402"/>
    </source>
</evidence>
<name>A0ACB9REZ6_9MYRT</name>
<proteinExistence type="predicted"/>
<keyword evidence="2" id="KW-1185">Reference proteome</keyword>
<comment type="caution">
    <text evidence="1">The sequence shown here is derived from an EMBL/GenBank/DDBJ whole genome shotgun (WGS) entry which is preliminary data.</text>
</comment>
<dbReference type="EMBL" id="CM042883">
    <property type="protein sequence ID" value="KAI4374527.1"/>
    <property type="molecule type" value="Genomic_DNA"/>
</dbReference>
<sequence>MGPPDDRCCIHSGCLLRPQQWIGMATKVFQLVAHRISTKRGIQDKLLATMPELLEGQSMLKIIALPNGMDGEIDQLDS</sequence>
<gene>
    <name evidence="1" type="ORF">MLD38_012510</name>
</gene>
<organism evidence="1 2">
    <name type="scientific">Melastoma candidum</name>
    <dbReference type="NCBI Taxonomy" id="119954"/>
    <lineage>
        <taxon>Eukaryota</taxon>
        <taxon>Viridiplantae</taxon>
        <taxon>Streptophyta</taxon>
        <taxon>Embryophyta</taxon>
        <taxon>Tracheophyta</taxon>
        <taxon>Spermatophyta</taxon>
        <taxon>Magnoliopsida</taxon>
        <taxon>eudicotyledons</taxon>
        <taxon>Gunneridae</taxon>
        <taxon>Pentapetalae</taxon>
        <taxon>rosids</taxon>
        <taxon>malvids</taxon>
        <taxon>Myrtales</taxon>
        <taxon>Melastomataceae</taxon>
        <taxon>Melastomatoideae</taxon>
        <taxon>Melastomateae</taxon>
        <taxon>Melastoma</taxon>
    </lineage>
</organism>
<dbReference type="Proteomes" id="UP001057402">
    <property type="component" value="Chromosome 4"/>
</dbReference>